<evidence type="ECO:0000313" key="6">
    <source>
        <dbReference type="Proteomes" id="UP000297891"/>
    </source>
</evidence>
<dbReference type="OrthoDB" id="9780884at2"/>
<dbReference type="AlphaFoldDB" id="A0A2M9Y6Q5"/>
<evidence type="ECO:0000256" key="1">
    <source>
        <dbReference type="ARBA" id="ARBA00022723"/>
    </source>
</evidence>
<feature type="transmembrane region" description="Helical" evidence="3">
    <location>
        <begin position="96"/>
        <end position="115"/>
    </location>
</feature>
<dbReference type="RefSeq" id="WP_100789257.1">
    <property type="nucleotide sequence ID" value="NZ_NPDQ01000001.1"/>
</dbReference>
<keyword evidence="3" id="KW-0812">Transmembrane</keyword>
<dbReference type="PANTHER" id="PTHR31302">
    <property type="entry name" value="TRANSMEMBRANE PROTEIN WITH METALLOPHOSPHOESTERASE DOMAIN-RELATED"/>
    <property type="match status" value="1"/>
</dbReference>
<name>A0A2M9Y6Q5_9LEPT</name>
<sequence>MNFYWNQDSVINLFLDFLFLGGLYLSLKLKFKPNTDSFFDSLPEWFKIIGIYSLIIFVISSLPTFSSFLFIRYSWILFTVALPSYLIYLTFKTKKLFIVLPIFLILLIKIEAEVIEPKNIETSFIHFRSDKINSKIKIVHLSDLHLDENSNLSTSIKEIQSFQPDLILITGDFLNDDRFTNYILDFFKNHYSASVFLVDGDHDSHLNWQTLTKLDHVKMLSNQNTKLLIQNQLINIVGIKNKSFKDQKNLDSLLPNTKDKQFNILLSHRPDIVYLDHIEIFDLVFTGHTHGGQFNLPWVGALTTVSKIPNYIAKGGLFAFRGTNLVSNRGLGMEGHVAPRIRFLCQPQMIFLTMDPKEKN</sequence>
<dbReference type="InterPro" id="IPR029052">
    <property type="entry name" value="Metallo-depent_PP-like"/>
</dbReference>
<dbReference type="Gene3D" id="3.60.21.10">
    <property type="match status" value="1"/>
</dbReference>
<comment type="caution">
    <text evidence="5">The sequence shown here is derived from an EMBL/GenBank/DDBJ whole genome shotgun (WGS) entry which is preliminary data.</text>
</comment>
<dbReference type="EMBL" id="RQFP01000001">
    <property type="protein sequence ID" value="TGK95775.1"/>
    <property type="molecule type" value="Genomic_DNA"/>
</dbReference>
<feature type="transmembrane region" description="Helical" evidence="3">
    <location>
        <begin position="45"/>
        <end position="64"/>
    </location>
</feature>
<keyword evidence="2" id="KW-0378">Hydrolase</keyword>
<dbReference type="InterPro" id="IPR004843">
    <property type="entry name" value="Calcineurin-like_PHP"/>
</dbReference>
<evidence type="ECO:0000256" key="3">
    <source>
        <dbReference type="SAM" id="Phobius"/>
    </source>
</evidence>
<evidence type="ECO:0000256" key="2">
    <source>
        <dbReference type="ARBA" id="ARBA00022801"/>
    </source>
</evidence>
<dbReference type="Pfam" id="PF00149">
    <property type="entry name" value="Metallophos"/>
    <property type="match status" value="1"/>
</dbReference>
<proteinExistence type="predicted"/>
<organism evidence="5 6">
    <name type="scientific">Leptospira brenneri</name>
    <dbReference type="NCBI Taxonomy" id="2023182"/>
    <lineage>
        <taxon>Bacteria</taxon>
        <taxon>Pseudomonadati</taxon>
        <taxon>Spirochaetota</taxon>
        <taxon>Spirochaetia</taxon>
        <taxon>Leptospirales</taxon>
        <taxon>Leptospiraceae</taxon>
        <taxon>Leptospira</taxon>
    </lineage>
</organism>
<dbReference type="SUPFAM" id="SSF56300">
    <property type="entry name" value="Metallo-dependent phosphatases"/>
    <property type="match status" value="1"/>
</dbReference>
<evidence type="ECO:0000259" key="4">
    <source>
        <dbReference type="Pfam" id="PF00149"/>
    </source>
</evidence>
<protein>
    <recommendedName>
        <fullName evidence="4">Calcineurin-like phosphoesterase domain-containing protein</fullName>
    </recommendedName>
</protein>
<evidence type="ECO:0000313" key="5">
    <source>
        <dbReference type="EMBL" id="TGK95775.1"/>
    </source>
</evidence>
<dbReference type="InterPro" id="IPR051158">
    <property type="entry name" value="Metallophosphoesterase_sf"/>
</dbReference>
<accession>A0A2M9Y6Q5</accession>
<feature type="transmembrane region" description="Helical" evidence="3">
    <location>
        <begin position="70"/>
        <end position="89"/>
    </location>
</feature>
<dbReference type="GO" id="GO:0009245">
    <property type="term" value="P:lipid A biosynthetic process"/>
    <property type="evidence" value="ECO:0007669"/>
    <property type="project" value="TreeGrafter"/>
</dbReference>
<feature type="transmembrane region" description="Helical" evidence="3">
    <location>
        <begin position="6"/>
        <end position="25"/>
    </location>
</feature>
<dbReference type="GO" id="GO:0016020">
    <property type="term" value="C:membrane"/>
    <property type="evidence" value="ECO:0007669"/>
    <property type="project" value="GOC"/>
</dbReference>
<feature type="domain" description="Calcineurin-like phosphoesterase" evidence="4">
    <location>
        <begin position="136"/>
        <end position="291"/>
    </location>
</feature>
<keyword evidence="3" id="KW-1133">Transmembrane helix</keyword>
<dbReference type="GO" id="GO:0046872">
    <property type="term" value="F:metal ion binding"/>
    <property type="evidence" value="ECO:0007669"/>
    <property type="project" value="UniProtKB-KW"/>
</dbReference>
<dbReference type="GO" id="GO:0008758">
    <property type="term" value="F:UDP-2,3-diacylglucosamine hydrolase activity"/>
    <property type="evidence" value="ECO:0007669"/>
    <property type="project" value="TreeGrafter"/>
</dbReference>
<keyword evidence="6" id="KW-1185">Reference proteome</keyword>
<gene>
    <name evidence="5" type="ORF">EHQ30_03855</name>
</gene>
<dbReference type="PANTHER" id="PTHR31302:SF31">
    <property type="entry name" value="PHOSPHODIESTERASE YAEI"/>
    <property type="match status" value="1"/>
</dbReference>
<dbReference type="Proteomes" id="UP000297891">
    <property type="component" value="Unassembled WGS sequence"/>
</dbReference>
<keyword evidence="1" id="KW-0479">Metal-binding</keyword>
<keyword evidence="3" id="KW-0472">Membrane</keyword>
<reference evidence="5" key="1">
    <citation type="journal article" date="2019" name="PLoS Negl. Trop. Dis.">
        <title>Revisiting the worldwide diversity of Leptospira species in the environment.</title>
        <authorList>
            <person name="Vincent A.T."/>
            <person name="Schiettekatte O."/>
            <person name="Bourhy P."/>
            <person name="Veyrier F.J."/>
            <person name="Picardeau M."/>
        </authorList>
    </citation>
    <scope>NUCLEOTIDE SEQUENCE [LARGE SCALE GENOMIC DNA]</scope>
    <source>
        <strain evidence="5">201800277</strain>
    </source>
</reference>